<proteinExistence type="predicted"/>
<sequence length="208" mass="22988">MRASAPVLIVSHLAVAGGVYALTDRRPIDTEVRHTGFFTVETTKVLATTVESLRDENRLLVFSYTGNARVSAERTRFWLLSGTQELNVPAVVNYYLDLSDFTLADVSYNDAAKVVAVRLPAVTLGDIAFQPENASTVNGGVLTFGEDTVEALRRLNYKSARRAMVAQAQQPGLLNEARRRARENVQSYFEIPLRIAGRPDVKVVATFR</sequence>
<dbReference type="Proteomes" id="UP001139486">
    <property type="component" value="Unassembled WGS sequence"/>
</dbReference>
<gene>
    <name evidence="1" type="ORF">M9979_13210</name>
</gene>
<accession>A0A9X2HRG5</accession>
<dbReference type="RefSeq" id="WP_254289832.1">
    <property type="nucleotide sequence ID" value="NZ_JAMLDY010000016.1"/>
</dbReference>
<dbReference type="Pfam" id="PF14014">
    <property type="entry name" value="DUF4230"/>
    <property type="match status" value="1"/>
</dbReference>
<dbReference type="AlphaFoldDB" id="A0A9X2HRG5"/>
<protein>
    <submittedName>
        <fullName evidence="1">DUF4230 domain-containing protein</fullName>
    </submittedName>
</protein>
<dbReference type="EMBL" id="JAMLDY010000016">
    <property type="protein sequence ID" value="MCP3735833.1"/>
    <property type="molecule type" value="Genomic_DNA"/>
</dbReference>
<dbReference type="InterPro" id="IPR025324">
    <property type="entry name" value="DUF4230"/>
</dbReference>
<name>A0A9X2HRG5_9SPHN</name>
<comment type="caution">
    <text evidence="1">The sequence shown here is derived from an EMBL/GenBank/DDBJ whole genome shotgun (WGS) entry which is preliminary data.</text>
</comment>
<evidence type="ECO:0000313" key="2">
    <source>
        <dbReference type="Proteomes" id="UP001139486"/>
    </source>
</evidence>
<evidence type="ECO:0000313" key="1">
    <source>
        <dbReference type="EMBL" id="MCP3735833.1"/>
    </source>
</evidence>
<reference evidence="1" key="1">
    <citation type="submission" date="2022-05" db="EMBL/GenBank/DDBJ databases">
        <title>Sphingomonas sp. strain RP10 Genome sequencing and assembly.</title>
        <authorList>
            <person name="Kim I."/>
        </authorList>
    </citation>
    <scope>NUCLEOTIDE SEQUENCE</scope>
    <source>
        <strain evidence="1">RP10</strain>
    </source>
</reference>
<organism evidence="1 2">
    <name type="scientific">Sphingomonas liriopis</name>
    <dbReference type="NCBI Taxonomy" id="2949094"/>
    <lineage>
        <taxon>Bacteria</taxon>
        <taxon>Pseudomonadati</taxon>
        <taxon>Pseudomonadota</taxon>
        <taxon>Alphaproteobacteria</taxon>
        <taxon>Sphingomonadales</taxon>
        <taxon>Sphingomonadaceae</taxon>
        <taxon>Sphingomonas</taxon>
    </lineage>
</organism>
<keyword evidence="2" id="KW-1185">Reference proteome</keyword>